<reference evidence="1" key="1">
    <citation type="journal article" date="2023" name="Int. J. Syst. Evol. Microbiol.">
        <title>Mesoterricola silvestris gen. nov., sp. nov., Mesoterricola sediminis sp. nov., Geothrix oryzae sp. nov., Geothrix edaphica sp. nov., Geothrix rubra sp. nov., and Geothrix limicola sp. nov., six novel members of Acidobacteriota isolated from soils.</title>
        <authorList>
            <person name="Itoh H."/>
            <person name="Sugisawa Y."/>
            <person name="Mise K."/>
            <person name="Xu Z."/>
            <person name="Kuniyasu M."/>
            <person name="Ushijima N."/>
            <person name="Kawano K."/>
            <person name="Kobayashi E."/>
            <person name="Shiratori Y."/>
            <person name="Masuda Y."/>
            <person name="Senoo K."/>
        </authorList>
    </citation>
    <scope>NUCLEOTIDE SEQUENCE</scope>
    <source>
        <strain evidence="1">W786</strain>
    </source>
</reference>
<protein>
    <recommendedName>
        <fullName evidence="3">N-acetyltransferase domain-containing protein</fullName>
    </recommendedName>
</protein>
<gene>
    <name evidence="1" type="ORF">METESE_21160</name>
</gene>
<dbReference type="EMBL" id="AP027081">
    <property type="protein sequence ID" value="BDU77158.1"/>
    <property type="molecule type" value="Genomic_DNA"/>
</dbReference>
<name>A0AA48H723_9BACT</name>
<dbReference type="InterPro" id="IPR039968">
    <property type="entry name" value="BcerS-like"/>
</dbReference>
<dbReference type="Proteomes" id="UP001228113">
    <property type="component" value="Chromosome"/>
</dbReference>
<proteinExistence type="predicted"/>
<dbReference type="PANTHER" id="PTHR41368:SF1">
    <property type="entry name" value="PROTEIN YGHO"/>
    <property type="match status" value="1"/>
</dbReference>
<evidence type="ECO:0000313" key="1">
    <source>
        <dbReference type="EMBL" id="BDU77158.1"/>
    </source>
</evidence>
<dbReference type="PANTHER" id="PTHR41368">
    <property type="entry name" value="PROTEIN YGHO"/>
    <property type="match status" value="1"/>
</dbReference>
<organism evidence="1 2">
    <name type="scientific">Mesoterricola sediminis</name>
    <dbReference type="NCBI Taxonomy" id="2927980"/>
    <lineage>
        <taxon>Bacteria</taxon>
        <taxon>Pseudomonadati</taxon>
        <taxon>Acidobacteriota</taxon>
        <taxon>Holophagae</taxon>
        <taxon>Holophagales</taxon>
        <taxon>Holophagaceae</taxon>
        <taxon>Mesoterricola</taxon>
    </lineage>
</organism>
<dbReference type="AlphaFoldDB" id="A0AA48H723"/>
<dbReference type="CDD" id="cd04301">
    <property type="entry name" value="NAT_SF"/>
    <property type="match status" value="1"/>
</dbReference>
<accession>A0AA48H723</accession>
<dbReference type="SUPFAM" id="SSF55729">
    <property type="entry name" value="Acyl-CoA N-acyltransferases (Nat)"/>
    <property type="match status" value="1"/>
</dbReference>
<dbReference type="Gene3D" id="3.40.630.30">
    <property type="match status" value="1"/>
</dbReference>
<dbReference type="RefSeq" id="WP_243330621.1">
    <property type="nucleotide sequence ID" value="NZ_AP027081.1"/>
</dbReference>
<dbReference type="InterPro" id="IPR016181">
    <property type="entry name" value="Acyl_CoA_acyltransferase"/>
</dbReference>
<keyword evidence="2" id="KW-1185">Reference proteome</keyword>
<dbReference type="KEGG" id="msea:METESE_21160"/>
<evidence type="ECO:0008006" key="3">
    <source>
        <dbReference type="Google" id="ProtNLM"/>
    </source>
</evidence>
<sequence length="378" mass="42659">MSSAVQVRPAAGPADIDAFIRFPYRLHRDQPHWVPPLLMERRDFMNPLKNPLYEYASVQPFLAERDGRVVGTVAAVANARYGQFHPDETHVGFFGLFECEDDPGTAQALLDAACAWLGERGFTVARGPVNLTTNDILGVLIDGFGEDNAIMMPYNPAYYGPLLENAGCAKAKDVYAYYLARKDAGPRLGRIAARLEREGALRIRPIDMKRWRQELDFVRDTYNKAWSRNWGFVPWTDRELAFIATELKPLVDPRFAFVGEVAGEPAGFIVSVPDANEALKLAKGRLLPTGLLKILWKLKVQGCRNLRTMIMGVLPEHRNRGLDLLLIHHTVQNAMPTQYQGSELGWILEDNHALISPLEQLKAKRTKTYRVYDRPCRS</sequence>
<evidence type="ECO:0000313" key="2">
    <source>
        <dbReference type="Proteomes" id="UP001228113"/>
    </source>
</evidence>